<sequence length="70" mass="7746">NSWLGLWRRTYGREDVREDRPRDKLEGDTGRGADRRLEEQGAAKEGGGRRGNMEGRSQVRGEGSKAAGMG</sequence>
<dbReference type="Proteomes" id="UP000824469">
    <property type="component" value="Unassembled WGS sequence"/>
</dbReference>
<feature type="region of interest" description="Disordered" evidence="1">
    <location>
        <begin position="16"/>
        <end position="70"/>
    </location>
</feature>
<reference evidence="2 3" key="1">
    <citation type="journal article" date="2021" name="Nat. Plants">
        <title>The Taxus genome provides insights into paclitaxel biosynthesis.</title>
        <authorList>
            <person name="Xiong X."/>
            <person name="Gou J."/>
            <person name="Liao Q."/>
            <person name="Li Y."/>
            <person name="Zhou Q."/>
            <person name="Bi G."/>
            <person name="Li C."/>
            <person name="Du R."/>
            <person name="Wang X."/>
            <person name="Sun T."/>
            <person name="Guo L."/>
            <person name="Liang H."/>
            <person name="Lu P."/>
            <person name="Wu Y."/>
            <person name="Zhang Z."/>
            <person name="Ro D.K."/>
            <person name="Shang Y."/>
            <person name="Huang S."/>
            <person name="Yan J."/>
        </authorList>
    </citation>
    <scope>NUCLEOTIDE SEQUENCE [LARGE SCALE GENOMIC DNA]</scope>
    <source>
        <strain evidence="2">Ta-2019</strain>
    </source>
</reference>
<feature type="non-terminal residue" evidence="2">
    <location>
        <position position="1"/>
    </location>
</feature>
<feature type="compositionally biased region" description="Basic and acidic residues" evidence="1">
    <location>
        <begin position="16"/>
        <end position="63"/>
    </location>
</feature>
<organism evidence="2 3">
    <name type="scientific">Taxus chinensis</name>
    <name type="common">Chinese yew</name>
    <name type="synonym">Taxus wallichiana var. chinensis</name>
    <dbReference type="NCBI Taxonomy" id="29808"/>
    <lineage>
        <taxon>Eukaryota</taxon>
        <taxon>Viridiplantae</taxon>
        <taxon>Streptophyta</taxon>
        <taxon>Embryophyta</taxon>
        <taxon>Tracheophyta</taxon>
        <taxon>Spermatophyta</taxon>
        <taxon>Pinopsida</taxon>
        <taxon>Pinidae</taxon>
        <taxon>Conifers II</taxon>
        <taxon>Cupressales</taxon>
        <taxon>Taxaceae</taxon>
        <taxon>Taxus</taxon>
    </lineage>
</organism>
<feature type="non-terminal residue" evidence="2">
    <location>
        <position position="70"/>
    </location>
</feature>
<name>A0AA38CLV3_TAXCH</name>
<gene>
    <name evidence="2" type="ORF">KI387_014168</name>
</gene>
<evidence type="ECO:0000313" key="2">
    <source>
        <dbReference type="EMBL" id="KAH9302585.1"/>
    </source>
</evidence>
<keyword evidence="3" id="KW-1185">Reference proteome</keyword>
<dbReference type="EMBL" id="JAHRHJ020000009">
    <property type="protein sequence ID" value="KAH9302585.1"/>
    <property type="molecule type" value="Genomic_DNA"/>
</dbReference>
<comment type="caution">
    <text evidence="2">The sequence shown here is derived from an EMBL/GenBank/DDBJ whole genome shotgun (WGS) entry which is preliminary data.</text>
</comment>
<protein>
    <submittedName>
        <fullName evidence="2">Uncharacterized protein</fullName>
    </submittedName>
</protein>
<dbReference type="AlphaFoldDB" id="A0AA38CLV3"/>
<proteinExistence type="predicted"/>
<evidence type="ECO:0000256" key="1">
    <source>
        <dbReference type="SAM" id="MobiDB-lite"/>
    </source>
</evidence>
<evidence type="ECO:0000313" key="3">
    <source>
        <dbReference type="Proteomes" id="UP000824469"/>
    </source>
</evidence>
<accession>A0AA38CLV3</accession>